<dbReference type="Pfam" id="PF03166">
    <property type="entry name" value="MH2"/>
    <property type="match status" value="1"/>
</dbReference>
<evidence type="ECO:0000256" key="1">
    <source>
        <dbReference type="ARBA" id="ARBA00005545"/>
    </source>
</evidence>
<evidence type="ECO:0000256" key="4">
    <source>
        <dbReference type="ARBA" id="ARBA00023015"/>
    </source>
</evidence>
<keyword evidence="3" id="KW-0862">Zinc</keyword>
<protein>
    <recommendedName>
        <fullName evidence="7">Mothers against decapentaplegic homolog</fullName>
        <shortName evidence="7">MAD homolog</shortName>
        <shortName evidence="7">Mothers against DPP homolog</shortName>
    </recommendedName>
    <alternativeName>
        <fullName evidence="7">SMAD family member</fullName>
    </alternativeName>
</protein>
<evidence type="ECO:0000256" key="5">
    <source>
        <dbReference type="ARBA" id="ARBA00023163"/>
    </source>
</evidence>
<evidence type="ECO:0000256" key="6">
    <source>
        <dbReference type="ARBA" id="ARBA00023242"/>
    </source>
</evidence>
<evidence type="ECO:0000313" key="11">
    <source>
        <dbReference type="Proteomes" id="UP000078046"/>
    </source>
</evidence>
<dbReference type="InterPro" id="IPR013790">
    <property type="entry name" value="Dwarfin"/>
</dbReference>
<comment type="caution">
    <text evidence="10">The sequence shown here is derived from an EMBL/GenBank/DDBJ whole genome shotgun (WGS) entry which is preliminary data.</text>
</comment>
<dbReference type="GO" id="GO:0030509">
    <property type="term" value="P:BMP signaling pathway"/>
    <property type="evidence" value="ECO:0007669"/>
    <property type="project" value="TreeGrafter"/>
</dbReference>
<feature type="domain" description="MH2" evidence="9">
    <location>
        <begin position="257"/>
        <end position="450"/>
    </location>
</feature>
<sequence length="450" mass="51515">MNTCSLSSCDMKHKFGFGIRPTSAVRKLMFWKQGDEEEKWALKAVDALVKRLKKKRGAIQSLEHAISSKSESSECVTIPRSLDGRLQVSHRKALPHVIYCRVYRWPDLQNHHELKSIKSCKFSFSSKQKDICINPYHYRRIDAAILPPVLVPRFNNFPAVPPPPSSQNSTYRQASMNNCRFSQSGDVEMLSMPQNVTLTANNIFEPQYEPTHYQKDNHFNSINYSPNGFDEKITPPPCPTAKNVDGVAVPYPETEYWSSIFYYELNCRVGEIFHVTNNELVIDGFTDPSYNASRFCLGTLPNVNRNSTVEKTRKHIGKGCRIYTLNGEIFIECLSDSSIFIQSRCANIVNNFNMSTVCKIPTNRTLKVFDNRHFSTMLNEAVKIGYESLYQMTNMCVIRISFVKGWGAEYHRQDVTSTPCWIEIHLCAPLKWIDRVLSQMKPCNKITSVS</sequence>
<dbReference type="Gene3D" id="2.60.200.10">
    <property type="match status" value="1"/>
</dbReference>
<evidence type="ECO:0000256" key="2">
    <source>
        <dbReference type="ARBA" id="ARBA00022723"/>
    </source>
</evidence>
<keyword evidence="6 7" id="KW-0539">Nucleus</keyword>
<dbReference type="SMART" id="SM00524">
    <property type="entry name" value="DWB"/>
    <property type="match status" value="1"/>
</dbReference>
<dbReference type="Gene3D" id="3.90.520.10">
    <property type="entry name" value="SMAD MH1 domain"/>
    <property type="match status" value="1"/>
</dbReference>
<dbReference type="InterPro" id="IPR017855">
    <property type="entry name" value="SMAD-like_dom_sf"/>
</dbReference>
<dbReference type="GO" id="GO:0071144">
    <property type="term" value="C:heteromeric SMAD protein complex"/>
    <property type="evidence" value="ECO:0007669"/>
    <property type="project" value="TreeGrafter"/>
</dbReference>
<dbReference type="InterPro" id="IPR013019">
    <property type="entry name" value="MAD_homology_MH1"/>
</dbReference>
<dbReference type="Proteomes" id="UP000078046">
    <property type="component" value="Unassembled WGS sequence"/>
</dbReference>
<proteinExistence type="inferred from homology"/>
<dbReference type="GO" id="GO:0070411">
    <property type="term" value="F:I-SMAD binding"/>
    <property type="evidence" value="ECO:0007669"/>
    <property type="project" value="TreeGrafter"/>
</dbReference>
<dbReference type="InterPro" id="IPR036578">
    <property type="entry name" value="SMAD_MH1_sf"/>
</dbReference>
<dbReference type="PROSITE" id="PS51076">
    <property type="entry name" value="MH2"/>
    <property type="match status" value="1"/>
</dbReference>
<dbReference type="GO" id="GO:0030154">
    <property type="term" value="P:cell differentiation"/>
    <property type="evidence" value="ECO:0007669"/>
    <property type="project" value="TreeGrafter"/>
</dbReference>
<dbReference type="SUPFAM" id="SSF49879">
    <property type="entry name" value="SMAD/FHA domain"/>
    <property type="match status" value="1"/>
</dbReference>
<comment type="subcellular location">
    <subcellularLocation>
        <location evidence="7">Cytoplasm</location>
    </subcellularLocation>
    <subcellularLocation>
        <location evidence="7">Nucleus</location>
    </subcellularLocation>
</comment>
<evidence type="ECO:0000256" key="7">
    <source>
        <dbReference type="RuleBase" id="RU361195"/>
    </source>
</evidence>
<dbReference type="Pfam" id="PF03165">
    <property type="entry name" value="MH1"/>
    <property type="match status" value="1"/>
</dbReference>
<keyword evidence="11" id="KW-1185">Reference proteome</keyword>
<evidence type="ECO:0000256" key="3">
    <source>
        <dbReference type="ARBA" id="ARBA00022833"/>
    </source>
</evidence>
<comment type="similarity">
    <text evidence="1 7">Belongs to the dwarfin/SMAD family.</text>
</comment>
<dbReference type="OrthoDB" id="5794312at2759"/>
<dbReference type="PANTHER" id="PTHR13703">
    <property type="entry name" value="SMAD"/>
    <property type="match status" value="1"/>
</dbReference>
<organism evidence="10 11">
    <name type="scientific">Intoshia linei</name>
    <dbReference type="NCBI Taxonomy" id="1819745"/>
    <lineage>
        <taxon>Eukaryota</taxon>
        <taxon>Metazoa</taxon>
        <taxon>Spiralia</taxon>
        <taxon>Lophotrochozoa</taxon>
        <taxon>Mesozoa</taxon>
        <taxon>Orthonectida</taxon>
        <taxon>Rhopaluridae</taxon>
        <taxon>Intoshia</taxon>
    </lineage>
</organism>
<dbReference type="FunFam" id="3.90.520.10:FF:000001">
    <property type="entry name" value="Mothers against decapentaplegic homolog"/>
    <property type="match status" value="1"/>
</dbReference>
<reference evidence="10 11" key="1">
    <citation type="submission" date="2016-04" db="EMBL/GenBank/DDBJ databases">
        <title>The genome of Intoshia linei affirms orthonectids as highly simplified spiralians.</title>
        <authorList>
            <person name="Mikhailov K.V."/>
            <person name="Slusarev G.S."/>
            <person name="Nikitin M.A."/>
            <person name="Logacheva M.D."/>
            <person name="Penin A."/>
            <person name="Aleoshin V."/>
            <person name="Panchin Y.V."/>
        </authorList>
    </citation>
    <scope>NUCLEOTIDE SEQUENCE [LARGE SCALE GENOMIC DNA]</scope>
    <source>
        <strain evidence="10">Intl2013</strain>
        <tissue evidence="10">Whole animal</tissue>
    </source>
</reference>
<gene>
    <name evidence="10" type="ORF">A3Q56_03402</name>
</gene>
<evidence type="ECO:0000259" key="8">
    <source>
        <dbReference type="PROSITE" id="PS51075"/>
    </source>
</evidence>
<dbReference type="PROSITE" id="PS51075">
    <property type="entry name" value="MH1"/>
    <property type="match status" value="1"/>
</dbReference>
<dbReference type="GO" id="GO:0000981">
    <property type="term" value="F:DNA-binding transcription factor activity, RNA polymerase II-specific"/>
    <property type="evidence" value="ECO:0007669"/>
    <property type="project" value="TreeGrafter"/>
</dbReference>
<keyword evidence="2" id="KW-0479">Metal-binding</keyword>
<dbReference type="PANTHER" id="PTHR13703:SF61">
    <property type="entry name" value="PROTEIN MOTHERS AGAINST DPP"/>
    <property type="match status" value="1"/>
</dbReference>
<dbReference type="SMART" id="SM00523">
    <property type="entry name" value="DWA"/>
    <property type="match status" value="1"/>
</dbReference>
<dbReference type="InterPro" id="IPR003619">
    <property type="entry name" value="MAD_homology1_Dwarfin-type"/>
</dbReference>
<dbReference type="GO" id="GO:0000978">
    <property type="term" value="F:RNA polymerase II cis-regulatory region sequence-specific DNA binding"/>
    <property type="evidence" value="ECO:0007669"/>
    <property type="project" value="TreeGrafter"/>
</dbReference>
<dbReference type="InterPro" id="IPR008984">
    <property type="entry name" value="SMAD_FHA_dom_sf"/>
</dbReference>
<name>A0A177B3K6_9BILA</name>
<dbReference type="GO" id="GO:0009653">
    <property type="term" value="P:anatomical structure morphogenesis"/>
    <property type="evidence" value="ECO:0007669"/>
    <property type="project" value="TreeGrafter"/>
</dbReference>
<keyword evidence="4 7" id="KW-0805">Transcription regulation</keyword>
<dbReference type="AlphaFoldDB" id="A0A177B3K6"/>
<keyword evidence="7" id="KW-0963">Cytoplasm</keyword>
<feature type="domain" description="MH1" evidence="8">
    <location>
        <begin position="23"/>
        <end position="147"/>
    </location>
</feature>
<dbReference type="GO" id="GO:0060395">
    <property type="term" value="P:SMAD protein signal transduction"/>
    <property type="evidence" value="ECO:0007669"/>
    <property type="project" value="TreeGrafter"/>
</dbReference>
<keyword evidence="5 7" id="KW-0804">Transcription</keyword>
<accession>A0A177B3K6</accession>
<evidence type="ECO:0000313" key="10">
    <source>
        <dbReference type="EMBL" id="OAF68867.1"/>
    </source>
</evidence>
<dbReference type="InterPro" id="IPR001132">
    <property type="entry name" value="SMAD_dom_Dwarfin-type"/>
</dbReference>
<dbReference type="EMBL" id="LWCA01000375">
    <property type="protein sequence ID" value="OAF68867.1"/>
    <property type="molecule type" value="Genomic_DNA"/>
</dbReference>
<dbReference type="GO" id="GO:0005737">
    <property type="term" value="C:cytoplasm"/>
    <property type="evidence" value="ECO:0007669"/>
    <property type="project" value="UniProtKB-SubCell"/>
</dbReference>
<evidence type="ECO:0000259" key="9">
    <source>
        <dbReference type="PROSITE" id="PS51076"/>
    </source>
</evidence>
<dbReference type="GO" id="GO:0046872">
    <property type="term" value="F:metal ion binding"/>
    <property type="evidence" value="ECO:0007669"/>
    <property type="project" value="UniProtKB-KW"/>
</dbReference>
<dbReference type="SUPFAM" id="SSF56366">
    <property type="entry name" value="SMAD MH1 domain"/>
    <property type="match status" value="1"/>
</dbReference>